<proteinExistence type="predicted"/>
<dbReference type="PANTHER" id="PTHR11269:SF13">
    <property type="entry name" value="PERIOD CIRCADIAN PROTEIN HOMOLOG 3"/>
    <property type="match status" value="1"/>
</dbReference>
<dbReference type="InterPro" id="IPR050760">
    <property type="entry name" value="Period_circadian_regulator"/>
</dbReference>
<evidence type="ECO:0000313" key="6">
    <source>
        <dbReference type="Proteomes" id="UP001460270"/>
    </source>
</evidence>
<feature type="region of interest" description="Disordered" evidence="3">
    <location>
        <begin position="361"/>
        <end position="406"/>
    </location>
</feature>
<accession>A0AAW0P723</accession>
<dbReference type="GO" id="GO:0000122">
    <property type="term" value="P:negative regulation of transcription by RNA polymerase II"/>
    <property type="evidence" value="ECO:0007669"/>
    <property type="project" value="TreeGrafter"/>
</dbReference>
<feature type="region of interest" description="Disordered" evidence="3">
    <location>
        <begin position="214"/>
        <end position="285"/>
    </location>
</feature>
<evidence type="ECO:0000256" key="1">
    <source>
        <dbReference type="ARBA" id="ARBA00004123"/>
    </source>
</evidence>
<comment type="caution">
    <text evidence="5">The sequence shown here is derived from an EMBL/GenBank/DDBJ whole genome shotgun (WGS) entry which is preliminary data.</text>
</comment>
<organism evidence="5 6">
    <name type="scientific">Mugilogobius chulae</name>
    <name type="common">yellowstripe goby</name>
    <dbReference type="NCBI Taxonomy" id="88201"/>
    <lineage>
        <taxon>Eukaryota</taxon>
        <taxon>Metazoa</taxon>
        <taxon>Chordata</taxon>
        <taxon>Craniata</taxon>
        <taxon>Vertebrata</taxon>
        <taxon>Euteleostomi</taxon>
        <taxon>Actinopterygii</taxon>
        <taxon>Neopterygii</taxon>
        <taxon>Teleostei</taxon>
        <taxon>Neoteleostei</taxon>
        <taxon>Acanthomorphata</taxon>
        <taxon>Gobiaria</taxon>
        <taxon>Gobiiformes</taxon>
        <taxon>Gobioidei</taxon>
        <taxon>Gobiidae</taxon>
        <taxon>Gobionellinae</taxon>
        <taxon>Mugilogobius</taxon>
    </lineage>
</organism>
<feature type="compositionally biased region" description="Polar residues" evidence="3">
    <location>
        <begin position="183"/>
        <end position="197"/>
    </location>
</feature>
<keyword evidence="6" id="KW-1185">Reference proteome</keyword>
<evidence type="ECO:0000256" key="3">
    <source>
        <dbReference type="SAM" id="MobiDB-lite"/>
    </source>
</evidence>
<gene>
    <name evidence="5" type="ORF">WMY93_011650</name>
</gene>
<name>A0AAW0P723_9GOBI</name>
<dbReference type="GO" id="GO:0032922">
    <property type="term" value="P:circadian regulation of gene expression"/>
    <property type="evidence" value="ECO:0007669"/>
    <property type="project" value="TreeGrafter"/>
</dbReference>
<feature type="region of interest" description="Disordered" evidence="3">
    <location>
        <begin position="105"/>
        <end position="200"/>
    </location>
</feature>
<dbReference type="AlphaFoldDB" id="A0AAW0P723"/>
<sequence length="406" mass="43228">MVYQPEQQTQMNYNFNVMQAPNMPIQMDTIPNIHPGFGNIQPMTPAQSINPYVAPVMAVLLPNYPTFTPGYPSIYPLSAPTVLPQAPLTMATGFSAAPFAQPPLFQGQGAQNQPLPQVPLLCSPRPGSSVGEEEEATGPRPLFSSSRSSSPLQLNLLQEELPKPSEGPGSSNQLSESLHEQHNSQGDGPSDSGNHDAQSTSSELLDLLLQEDARSGTGSNASGSGSGESGGSLGSGSGSGSNGTSTSHTGSSNSSKYFASNDSSDTSRKARKSQDAPPDPHGFESRVENTLWSMIQHTPEHVMMTYQIHTRDQSEVLAEDREKLRALQPLQPWFSQEQREELAEVHPWIKQQTIPQEIDTQGCVSCNSGSAPGPPLSPHAAAPDSSSLLDTSSQTASLLQDATVDT</sequence>
<dbReference type="PANTHER" id="PTHR11269">
    <property type="entry name" value="PERIOD CIRCADIAN PROTEIN"/>
    <property type="match status" value="1"/>
</dbReference>
<dbReference type="Proteomes" id="UP001460270">
    <property type="component" value="Unassembled WGS sequence"/>
</dbReference>
<comment type="subcellular location">
    <subcellularLocation>
        <location evidence="1">Nucleus</location>
    </subcellularLocation>
</comment>
<protein>
    <recommendedName>
        <fullName evidence="4">Period circadian-like C-terminal domain-containing protein</fullName>
    </recommendedName>
</protein>
<keyword evidence="2" id="KW-0539">Nucleus</keyword>
<dbReference type="GO" id="GO:0000976">
    <property type="term" value="F:transcription cis-regulatory region binding"/>
    <property type="evidence" value="ECO:0007669"/>
    <property type="project" value="TreeGrafter"/>
</dbReference>
<dbReference type="EMBL" id="JBBPFD010000008">
    <property type="protein sequence ID" value="KAK7915889.1"/>
    <property type="molecule type" value="Genomic_DNA"/>
</dbReference>
<dbReference type="GO" id="GO:0043153">
    <property type="term" value="P:entrainment of circadian clock by photoperiod"/>
    <property type="evidence" value="ECO:0007669"/>
    <property type="project" value="TreeGrafter"/>
</dbReference>
<dbReference type="GO" id="GO:0005737">
    <property type="term" value="C:cytoplasm"/>
    <property type="evidence" value="ECO:0007669"/>
    <property type="project" value="TreeGrafter"/>
</dbReference>
<evidence type="ECO:0000256" key="2">
    <source>
        <dbReference type="ARBA" id="ARBA00023242"/>
    </source>
</evidence>
<dbReference type="Pfam" id="PF12114">
    <property type="entry name" value="Period_C"/>
    <property type="match status" value="1"/>
</dbReference>
<evidence type="ECO:0000259" key="4">
    <source>
        <dbReference type="Pfam" id="PF12114"/>
    </source>
</evidence>
<feature type="compositionally biased region" description="Basic and acidic residues" evidence="3">
    <location>
        <begin position="265"/>
        <end position="274"/>
    </location>
</feature>
<feature type="compositionally biased region" description="Low complexity" evidence="3">
    <location>
        <begin position="139"/>
        <end position="159"/>
    </location>
</feature>
<feature type="compositionally biased region" description="Low complexity" evidence="3">
    <location>
        <begin position="214"/>
        <end position="223"/>
    </location>
</feature>
<feature type="domain" description="Period circadian-like C-terminal" evidence="4">
    <location>
        <begin position="194"/>
        <end position="363"/>
    </location>
</feature>
<feature type="compositionally biased region" description="Low complexity" evidence="3">
    <location>
        <begin position="242"/>
        <end position="255"/>
    </location>
</feature>
<dbReference type="GO" id="GO:0005634">
    <property type="term" value="C:nucleus"/>
    <property type="evidence" value="ECO:0007669"/>
    <property type="project" value="UniProtKB-SubCell"/>
</dbReference>
<dbReference type="InterPro" id="IPR022728">
    <property type="entry name" value="Period_circadian-like_C"/>
</dbReference>
<feature type="compositionally biased region" description="Low complexity" evidence="3">
    <location>
        <begin position="378"/>
        <end position="400"/>
    </location>
</feature>
<reference evidence="6" key="1">
    <citation type="submission" date="2024-04" db="EMBL/GenBank/DDBJ databases">
        <title>Salinicola lusitanus LLJ914,a marine bacterium isolated from the Okinawa Trough.</title>
        <authorList>
            <person name="Li J."/>
        </authorList>
    </citation>
    <scope>NUCLEOTIDE SEQUENCE [LARGE SCALE GENOMIC DNA]</scope>
</reference>
<dbReference type="GO" id="GO:0001222">
    <property type="term" value="F:transcription corepressor binding"/>
    <property type="evidence" value="ECO:0007669"/>
    <property type="project" value="TreeGrafter"/>
</dbReference>
<feature type="compositionally biased region" description="Polar residues" evidence="3">
    <location>
        <begin position="361"/>
        <end position="370"/>
    </location>
</feature>
<evidence type="ECO:0000313" key="5">
    <source>
        <dbReference type="EMBL" id="KAK7915889.1"/>
    </source>
</evidence>
<feature type="compositionally biased region" description="Gly residues" evidence="3">
    <location>
        <begin position="224"/>
        <end position="241"/>
    </location>
</feature>